<keyword evidence="3 6" id="KW-0812">Transmembrane</keyword>
<evidence type="ECO:0000313" key="7">
    <source>
        <dbReference type="EMBL" id="MBR0800076.1"/>
    </source>
</evidence>
<evidence type="ECO:0000256" key="4">
    <source>
        <dbReference type="ARBA" id="ARBA00022989"/>
    </source>
</evidence>
<dbReference type="PANTHER" id="PTHR42893">
    <property type="entry name" value="PROTEIN DETOXIFICATION 44, CHLOROPLASTIC-RELATED"/>
    <property type="match status" value="1"/>
</dbReference>
<keyword evidence="8" id="KW-1185">Reference proteome</keyword>
<gene>
    <name evidence="7" type="ORF">JQ615_32385</name>
</gene>
<dbReference type="InterPro" id="IPR044644">
    <property type="entry name" value="DinF-like"/>
</dbReference>
<comment type="caution">
    <text evidence="7">The sequence shown here is derived from an EMBL/GenBank/DDBJ whole genome shotgun (WGS) entry which is preliminary data.</text>
</comment>
<feature type="transmembrane region" description="Helical" evidence="6">
    <location>
        <begin position="45"/>
        <end position="68"/>
    </location>
</feature>
<dbReference type="InterPro" id="IPR002528">
    <property type="entry name" value="MATE_fam"/>
</dbReference>
<feature type="transmembrane region" description="Helical" evidence="6">
    <location>
        <begin position="189"/>
        <end position="213"/>
    </location>
</feature>
<dbReference type="Proteomes" id="UP001315278">
    <property type="component" value="Unassembled WGS sequence"/>
</dbReference>
<organism evidence="7 8">
    <name type="scientific">Bradyrhizobium jicamae</name>
    <dbReference type="NCBI Taxonomy" id="280332"/>
    <lineage>
        <taxon>Bacteria</taxon>
        <taxon>Pseudomonadati</taxon>
        <taxon>Pseudomonadota</taxon>
        <taxon>Alphaproteobacteria</taxon>
        <taxon>Hyphomicrobiales</taxon>
        <taxon>Nitrobacteraceae</taxon>
        <taxon>Bradyrhizobium</taxon>
    </lineage>
</organism>
<evidence type="ECO:0000313" key="8">
    <source>
        <dbReference type="Proteomes" id="UP001315278"/>
    </source>
</evidence>
<evidence type="ECO:0000256" key="1">
    <source>
        <dbReference type="ARBA" id="ARBA00004141"/>
    </source>
</evidence>
<sequence>MHAPVHPRITSRQVFAIAGPAMVANLTTPLIGIVSTTAIGHLNDAALLGGVAMASIIFDCLFWLFAFLRMSTLAFTAQALGAGETREFSAILVRGFIVAGLIGIALIVLQVPLASVTFSLMGGSEGVTRAARTYFMIRIWSAPLALANYVILGWLVGQARANLALALQIVINIINMIATVVLVQACHAGIAGAAIAAVLAEAAGFIAGIVVAWRIAKTGFTVPGATLFDRDKLIRMLAVNRDIMIRTAALITVFLFFTAKGARAGDVTLAANSVLNNFLLVSAFFLDGLANAAQQLCGKTFGARDARGFADSTRLVLTWGIGFALVVSVLFALFGPALINLMTTGEDVRRAARDFLVFVILAPLPGVFAFGFDGIYVGATWAPAMRNLMLLSLLIFLATWWALSAFGNAGLWAALIGFYVARGGLQGACYPALLRKTFR</sequence>
<proteinExistence type="inferred from homology"/>
<evidence type="ECO:0000256" key="5">
    <source>
        <dbReference type="ARBA" id="ARBA00023136"/>
    </source>
</evidence>
<feature type="transmembrane region" description="Helical" evidence="6">
    <location>
        <begin position="14"/>
        <end position="39"/>
    </location>
</feature>
<dbReference type="NCBIfam" id="TIGR00797">
    <property type="entry name" value="matE"/>
    <property type="match status" value="1"/>
</dbReference>
<feature type="transmembrane region" description="Helical" evidence="6">
    <location>
        <begin position="163"/>
        <end position="183"/>
    </location>
</feature>
<evidence type="ECO:0000256" key="2">
    <source>
        <dbReference type="ARBA" id="ARBA00010199"/>
    </source>
</evidence>
<feature type="transmembrane region" description="Helical" evidence="6">
    <location>
        <begin position="133"/>
        <end position="156"/>
    </location>
</feature>
<dbReference type="EMBL" id="JAFCJH010000048">
    <property type="protein sequence ID" value="MBR0800076.1"/>
    <property type="molecule type" value="Genomic_DNA"/>
</dbReference>
<accession>A0ABS5FTE4</accession>
<feature type="transmembrane region" description="Helical" evidence="6">
    <location>
        <begin position="355"/>
        <end position="376"/>
    </location>
</feature>
<evidence type="ECO:0000256" key="3">
    <source>
        <dbReference type="ARBA" id="ARBA00022692"/>
    </source>
</evidence>
<comment type="subcellular location">
    <subcellularLocation>
        <location evidence="1">Membrane</location>
        <topology evidence="1">Multi-pass membrane protein</topology>
    </subcellularLocation>
</comment>
<feature type="transmembrane region" description="Helical" evidence="6">
    <location>
        <begin position="243"/>
        <end position="262"/>
    </location>
</feature>
<name>A0ABS5FTE4_9BRAD</name>
<protein>
    <submittedName>
        <fullName evidence="7">MATE family efflux transporter</fullName>
    </submittedName>
</protein>
<comment type="similarity">
    <text evidence="2">Belongs to the multi antimicrobial extrusion (MATE) (TC 2.A.66.1) family.</text>
</comment>
<dbReference type="CDD" id="cd13136">
    <property type="entry name" value="MATE_DinF_like"/>
    <property type="match status" value="1"/>
</dbReference>
<evidence type="ECO:0000256" key="6">
    <source>
        <dbReference type="SAM" id="Phobius"/>
    </source>
</evidence>
<feature type="transmembrane region" description="Helical" evidence="6">
    <location>
        <begin position="88"/>
        <end position="113"/>
    </location>
</feature>
<dbReference type="RefSeq" id="WP_212494625.1">
    <property type="nucleotide sequence ID" value="NZ_JAFCJH010000048.1"/>
</dbReference>
<dbReference type="Pfam" id="PF01554">
    <property type="entry name" value="MatE"/>
    <property type="match status" value="2"/>
</dbReference>
<feature type="transmembrane region" description="Helical" evidence="6">
    <location>
        <begin position="315"/>
        <end position="335"/>
    </location>
</feature>
<keyword evidence="4 6" id="KW-1133">Transmembrane helix</keyword>
<dbReference type="PANTHER" id="PTHR42893:SF46">
    <property type="entry name" value="PROTEIN DETOXIFICATION 44, CHLOROPLASTIC"/>
    <property type="match status" value="1"/>
</dbReference>
<keyword evidence="5 6" id="KW-0472">Membrane</keyword>
<reference evidence="8" key="1">
    <citation type="journal article" date="2021" name="ISME J.">
        <title>Evolutionary origin and ecological implication of a unique nif island in free-living Bradyrhizobium lineages.</title>
        <authorList>
            <person name="Tao J."/>
        </authorList>
    </citation>
    <scope>NUCLEOTIDE SEQUENCE [LARGE SCALE GENOMIC DNA]</scope>
    <source>
        <strain evidence="8">SZCCT0434</strain>
    </source>
</reference>